<accession>A0A2W4QHM6</accession>
<keyword evidence="2" id="KW-1278">Translocase</keyword>
<dbReference type="GO" id="GO:0055070">
    <property type="term" value="P:copper ion homeostasis"/>
    <property type="evidence" value="ECO:0007669"/>
    <property type="project" value="TreeGrafter"/>
</dbReference>
<organism evidence="4 5">
    <name type="scientific">Candidatus Methylumidiphilus alinenensis</name>
    <dbReference type="NCBI Taxonomy" id="2202197"/>
    <lineage>
        <taxon>Bacteria</taxon>
        <taxon>Pseudomonadati</taxon>
        <taxon>Pseudomonadota</taxon>
        <taxon>Gammaproteobacteria</taxon>
        <taxon>Methylococcales</taxon>
        <taxon>Candidatus Methylumidiphilus</taxon>
    </lineage>
</organism>
<dbReference type="SUPFAM" id="SSF81653">
    <property type="entry name" value="Calcium ATPase, transduction domain A"/>
    <property type="match status" value="1"/>
</dbReference>
<evidence type="ECO:0000256" key="1">
    <source>
        <dbReference type="ARBA" id="ARBA00022723"/>
    </source>
</evidence>
<dbReference type="GO" id="GO:0043682">
    <property type="term" value="F:P-type divalent copper transporter activity"/>
    <property type="evidence" value="ECO:0007669"/>
    <property type="project" value="TreeGrafter"/>
</dbReference>
<comment type="caution">
    <text evidence="4">The sequence shown here is derived from an EMBL/GenBank/DDBJ whole genome shotgun (WGS) entry which is preliminary data.</text>
</comment>
<dbReference type="AlphaFoldDB" id="A0A2W4QHM6"/>
<proteinExistence type="predicted"/>
<evidence type="ECO:0000313" key="4">
    <source>
        <dbReference type="EMBL" id="PZN71701.1"/>
    </source>
</evidence>
<dbReference type="GO" id="GO:0005507">
    <property type="term" value="F:copper ion binding"/>
    <property type="evidence" value="ECO:0007669"/>
    <property type="project" value="TreeGrafter"/>
</dbReference>
<dbReference type="InterPro" id="IPR023214">
    <property type="entry name" value="HAD_sf"/>
</dbReference>
<sequence>MSEVSQVPRIRIEGGALHIEFAGLFGLGAESQSRRFARRVFAFPQVHAMHLEPAFDKATVHYQADRDARADFVSHLAAVLGGVEEGLDDSLLPLWAQGESTTLHRFGEAVSVFEITQVGPARLQLRHAALARDPALGRRVEDAVRALVGVRQATTTGTVGKLWVSYEPGLVDIMQLIRTAETQLGSPRTALAVPGPTPVKMGFANATLGLAALGEFALPVVLPVCIGMLVVSNLSTVGDAGRQLSKGKVGLPTLHTALLGCSITTGQIVAHALMEWSFRYWARRSNAVIAEECRALLEESLPIPAHSRLVRSDEVDAQVPTGALQAGNHVRIDAPAAVPADGRVVAGSALVAEAAVCGSRRPVRKSFGDKVFAGSQVLAGAIELEVWHTGTQTQAARIAGSVIECARDLSRNPALQRKAEALADRTVLPTLAVAAIGWPVGGLFTVGAVLHADYASGPKLAVPLETLRGVNLALRSGAVVRTADALHRLAESQFLVLDDHPAWSVVGLELERMEHRLAESEADKLLCHIAGAGLYLGDGRSDALLDACLARGLVVRQPPLIALDADRVAVRQGQHTLILRNGSGEDCAAPPLTVEIDGTLVAVLGFRLSAAPRAAAAVARLRQQGVEVFLLSSYPEAENSRLARRLGIELSGGDFSLDEKLRFLQGLARRGIRVTYVGNDDAHPELIREAHVSVSLGGAASLAESMADIVMLGEALDAVTDVTELAAGYNGRIRAACRKSLLPNLLCVAGGYGGVLNGITSGLIANIGVSNVYRQAAQSLRDSRRPAIINRSNV</sequence>
<dbReference type="EMBL" id="QJPH01000512">
    <property type="protein sequence ID" value="PZN71701.1"/>
    <property type="molecule type" value="Genomic_DNA"/>
</dbReference>
<name>A0A2W4QHM6_9GAMM</name>
<evidence type="ECO:0000259" key="3">
    <source>
        <dbReference type="Pfam" id="PF00122"/>
    </source>
</evidence>
<dbReference type="InterPro" id="IPR036412">
    <property type="entry name" value="HAD-like_sf"/>
</dbReference>
<dbReference type="Proteomes" id="UP000249396">
    <property type="component" value="Unassembled WGS sequence"/>
</dbReference>
<keyword evidence="1" id="KW-0479">Metal-binding</keyword>
<reference evidence="4 5" key="1">
    <citation type="journal article" date="2018" name="Aquat. Microb. Ecol.">
        <title>Gammaproteobacterial methanotrophs dominate.</title>
        <authorList>
            <person name="Rissanen A.J."/>
            <person name="Saarenheimo J."/>
            <person name="Tiirola M."/>
            <person name="Peura S."/>
            <person name="Aalto S.L."/>
            <person name="Karvinen A."/>
            <person name="Nykanen H."/>
        </authorList>
    </citation>
    <scope>NUCLEOTIDE SEQUENCE [LARGE SCALE GENOMIC DNA]</scope>
    <source>
        <strain evidence="4">AMbin10</strain>
    </source>
</reference>
<dbReference type="Gene3D" id="3.40.50.1000">
    <property type="entry name" value="HAD superfamily/HAD-like"/>
    <property type="match status" value="1"/>
</dbReference>
<gene>
    <name evidence="4" type="ORF">DM484_25815</name>
</gene>
<protein>
    <submittedName>
        <fullName evidence="4">Cation-transporting ATPase</fullName>
    </submittedName>
</protein>
<dbReference type="PANTHER" id="PTHR43520">
    <property type="entry name" value="ATP7, ISOFORM B"/>
    <property type="match status" value="1"/>
</dbReference>
<evidence type="ECO:0000256" key="2">
    <source>
        <dbReference type="ARBA" id="ARBA00022967"/>
    </source>
</evidence>
<dbReference type="SUPFAM" id="SSF56784">
    <property type="entry name" value="HAD-like"/>
    <property type="match status" value="1"/>
</dbReference>
<dbReference type="InterPro" id="IPR059000">
    <property type="entry name" value="ATPase_P-type_domA"/>
</dbReference>
<dbReference type="Gene3D" id="2.70.150.10">
    <property type="entry name" value="Calcium-transporting ATPase, cytoplasmic transduction domain A"/>
    <property type="match status" value="1"/>
</dbReference>
<feature type="domain" description="P-type ATPase A" evidence="3">
    <location>
        <begin position="305"/>
        <end position="402"/>
    </location>
</feature>
<dbReference type="GO" id="GO:0016020">
    <property type="term" value="C:membrane"/>
    <property type="evidence" value="ECO:0007669"/>
    <property type="project" value="TreeGrafter"/>
</dbReference>
<dbReference type="Pfam" id="PF00122">
    <property type="entry name" value="E1-E2_ATPase"/>
    <property type="match status" value="1"/>
</dbReference>
<dbReference type="InterPro" id="IPR008250">
    <property type="entry name" value="ATPase_P-typ_transduc_dom_A_sf"/>
</dbReference>
<dbReference type="PANTHER" id="PTHR43520:SF8">
    <property type="entry name" value="P-TYPE CU(+) TRANSPORTER"/>
    <property type="match status" value="1"/>
</dbReference>
<evidence type="ECO:0000313" key="5">
    <source>
        <dbReference type="Proteomes" id="UP000249396"/>
    </source>
</evidence>